<dbReference type="InterPro" id="IPR004181">
    <property type="entry name" value="Znf_MIZ"/>
</dbReference>
<evidence type="ECO:0000259" key="12">
    <source>
        <dbReference type="PROSITE" id="PS51044"/>
    </source>
</evidence>
<feature type="region of interest" description="Disordered" evidence="11">
    <location>
        <begin position="89"/>
        <end position="118"/>
    </location>
</feature>
<feature type="compositionally biased region" description="Polar residues" evidence="11">
    <location>
        <begin position="12"/>
        <end position="25"/>
    </location>
</feature>
<evidence type="ECO:0000256" key="4">
    <source>
        <dbReference type="ARBA" id="ARBA00022679"/>
    </source>
</evidence>
<keyword evidence="7" id="KW-0833">Ubl conjugation pathway</keyword>
<dbReference type="EMBL" id="JAPCWZ010000001">
    <property type="protein sequence ID" value="KAK8879918.1"/>
    <property type="molecule type" value="Genomic_DNA"/>
</dbReference>
<evidence type="ECO:0000256" key="8">
    <source>
        <dbReference type="ARBA" id="ARBA00022833"/>
    </source>
</evidence>
<comment type="pathway">
    <text evidence="2">Protein modification; protein sumoylation.</text>
</comment>
<feature type="compositionally biased region" description="Basic and acidic residues" evidence="11">
    <location>
        <begin position="376"/>
        <end position="395"/>
    </location>
</feature>
<name>A0ABR2JN15_9PEZI</name>
<comment type="caution">
    <text evidence="13">The sequence shown here is derived from an EMBL/GenBank/DDBJ whole genome shotgun (WGS) entry which is preliminary data.</text>
</comment>
<dbReference type="InterPro" id="IPR026846">
    <property type="entry name" value="Nse2(Mms21)"/>
</dbReference>
<sequence length="401" mass="45922">MAPPSRRLLSGSARQARSSATPSSTRQDRRSGPLELPEYEPPSCPLNAESRRKILDLASQQLSTKYNEQLTSTLKMLEDSVRDINDNYAARKHDLQTRQSKRREKGGGDDEEPTEQERVLKEAVRKLRDVVPELTASSEEAVRQVIDWQVEVEDEKAALREIQTLLEDEASAAQIHLEADNPEDDDDVPEVKGPRRFFTEARRAQNEEYTSKTMYQRYGMNNEYIHFKRLWHDAVHSKEEQAPPLPDATKWFGQDGDDAAEDSDEELIVAGEVQDFRCPLSMVVMKEPYTSKVCKHSFDKPAIYEYLPRNGMAKRCPLPGCDKDMKRSDLYFDDVLLRRINRATASQAGTQDDDGDEDEDEEEGSDEEGDVSMRVTAERDIKTERGRDRGRRLIEDMMNDD</sequence>
<accession>A0ABR2JN15</accession>
<feature type="domain" description="SP-RING-type" evidence="12">
    <location>
        <begin position="263"/>
        <end position="345"/>
    </location>
</feature>
<evidence type="ECO:0000256" key="7">
    <source>
        <dbReference type="ARBA" id="ARBA00022786"/>
    </source>
</evidence>
<dbReference type="InterPro" id="IPR013083">
    <property type="entry name" value="Znf_RING/FYVE/PHD"/>
</dbReference>
<keyword evidence="4" id="KW-0808">Transferase</keyword>
<keyword evidence="6 10" id="KW-0863">Zinc-finger</keyword>
<evidence type="ECO:0000256" key="1">
    <source>
        <dbReference type="ARBA" id="ARBA00004123"/>
    </source>
</evidence>
<organism evidence="13 14">
    <name type="scientific">Apiospora arundinis</name>
    <dbReference type="NCBI Taxonomy" id="335852"/>
    <lineage>
        <taxon>Eukaryota</taxon>
        <taxon>Fungi</taxon>
        <taxon>Dikarya</taxon>
        <taxon>Ascomycota</taxon>
        <taxon>Pezizomycotina</taxon>
        <taxon>Sordariomycetes</taxon>
        <taxon>Xylariomycetidae</taxon>
        <taxon>Amphisphaeriales</taxon>
        <taxon>Apiosporaceae</taxon>
        <taxon>Apiospora</taxon>
    </lineage>
</organism>
<feature type="region of interest" description="Disordered" evidence="11">
    <location>
        <begin position="343"/>
        <end position="401"/>
    </location>
</feature>
<comment type="similarity">
    <text evidence="3">Belongs to the NSE2 family.</text>
</comment>
<dbReference type="PANTHER" id="PTHR21330:SF1">
    <property type="entry name" value="E3 SUMO-PROTEIN LIGASE NSE2"/>
    <property type="match status" value="1"/>
</dbReference>
<keyword evidence="8" id="KW-0862">Zinc</keyword>
<reference evidence="13 14" key="1">
    <citation type="journal article" date="2024" name="IMA Fungus">
        <title>Apiospora arundinis, a panoply of carbohydrate-active enzymes and secondary metabolites.</title>
        <authorList>
            <person name="Sorensen T."/>
            <person name="Petersen C."/>
            <person name="Muurmann A.T."/>
            <person name="Christiansen J.V."/>
            <person name="Brundto M.L."/>
            <person name="Overgaard C.K."/>
            <person name="Boysen A.T."/>
            <person name="Wollenberg R.D."/>
            <person name="Larsen T.O."/>
            <person name="Sorensen J.L."/>
            <person name="Nielsen K.L."/>
            <person name="Sondergaard T.E."/>
        </authorList>
    </citation>
    <scope>NUCLEOTIDE SEQUENCE [LARGE SCALE GENOMIC DNA]</scope>
    <source>
        <strain evidence="13 14">AAU 773</strain>
    </source>
</reference>
<keyword evidence="5" id="KW-0479">Metal-binding</keyword>
<comment type="subcellular location">
    <subcellularLocation>
        <location evidence="1">Nucleus</location>
    </subcellularLocation>
</comment>
<evidence type="ECO:0000256" key="10">
    <source>
        <dbReference type="PROSITE-ProRule" id="PRU00452"/>
    </source>
</evidence>
<proteinExistence type="inferred from homology"/>
<dbReference type="Gene3D" id="3.30.40.10">
    <property type="entry name" value="Zinc/RING finger domain, C3HC4 (zinc finger)"/>
    <property type="match status" value="1"/>
</dbReference>
<evidence type="ECO:0000256" key="2">
    <source>
        <dbReference type="ARBA" id="ARBA00004718"/>
    </source>
</evidence>
<feature type="region of interest" description="Disordered" evidence="11">
    <location>
        <begin position="1"/>
        <end position="47"/>
    </location>
</feature>
<dbReference type="SUPFAM" id="SSF57850">
    <property type="entry name" value="RING/U-box"/>
    <property type="match status" value="1"/>
</dbReference>
<evidence type="ECO:0000256" key="6">
    <source>
        <dbReference type="ARBA" id="ARBA00022771"/>
    </source>
</evidence>
<dbReference type="PROSITE" id="PS51044">
    <property type="entry name" value="ZF_SP_RING"/>
    <property type="match status" value="1"/>
</dbReference>
<evidence type="ECO:0000256" key="11">
    <source>
        <dbReference type="SAM" id="MobiDB-lite"/>
    </source>
</evidence>
<feature type="compositionally biased region" description="Acidic residues" evidence="11">
    <location>
        <begin position="351"/>
        <end position="370"/>
    </location>
</feature>
<evidence type="ECO:0000256" key="3">
    <source>
        <dbReference type="ARBA" id="ARBA00008212"/>
    </source>
</evidence>
<protein>
    <recommendedName>
        <fullName evidence="12">SP-RING-type domain-containing protein</fullName>
    </recommendedName>
</protein>
<dbReference type="CDD" id="cd16651">
    <property type="entry name" value="SPL-RING_NSE2"/>
    <property type="match status" value="1"/>
</dbReference>
<evidence type="ECO:0000313" key="13">
    <source>
        <dbReference type="EMBL" id="KAK8879918.1"/>
    </source>
</evidence>
<dbReference type="PANTHER" id="PTHR21330">
    <property type="entry name" value="E3 SUMO-PROTEIN LIGASE NSE2"/>
    <property type="match status" value="1"/>
</dbReference>
<dbReference type="Proteomes" id="UP001390339">
    <property type="component" value="Unassembled WGS sequence"/>
</dbReference>
<dbReference type="Pfam" id="PF11789">
    <property type="entry name" value="zf-Nse"/>
    <property type="match status" value="1"/>
</dbReference>
<keyword evidence="14" id="KW-1185">Reference proteome</keyword>
<keyword evidence="9" id="KW-0539">Nucleus</keyword>
<evidence type="ECO:0000256" key="5">
    <source>
        <dbReference type="ARBA" id="ARBA00022723"/>
    </source>
</evidence>
<gene>
    <name evidence="13" type="ORF">PGQ11_001212</name>
</gene>
<evidence type="ECO:0000256" key="9">
    <source>
        <dbReference type="ARBA" id="ARBA00023242"/>
    </source>
</evidence>
<evidence type="ECO:0000313" key="14">
    <source>
        <dbReference type="Proteomes" id="UP001390339"/>
    </source>
</evidence>